<dbReference type="EMBL" id="JAINDJ010000002">
    <property type="protein sequence ID" value="KAG9457436.1"/>
    <property type="molecule type" value="Genomic_DNA"/>
</dbReference>
<protein>
    <submittedName>
        <fullName evidence="1">Uncharacterized protein</fullName>
    </submittedName>
</protein>
<proteinExistence type="predicted"/>
<keyword evidence="2" id="KW-1185">Reference proteome</keyword>
<gene>
    <name evidence="1" type="ORF">H6P81_001944</name>
</gene>
<reference evidence="1 2" key="1">
    <citation type="submission" date="2021-07" db="EMBL/GenBank/DDBJ databases">
        <title>The Aristolochia fimbriata genome: insights into angiosperm evolution, floral development and chemical biosynthesis.</title>
        <authorList>
            <person name="Jiao Y."/>
        </authorList>
    </citation>
    <scope>NUCLEOTIDE SEQUENCE [LARGE SCALE GENOMIC DNA]</scope>
    <source>
        <strain evidence="1">IBCAS-2021</strain>
        <tissue evidence="1">Leaf</tissue>
    </source>
</reference>
<dbReference type="PANTHER" id="PTHR35095:SF1">
    <property type="entry name" value="OS05G0143300 PROTEIN"/>
    <property type="match status" value="1"/>
</dbReference>
<name>A0AAV7FBJ5_ARIFI</name>
<sequence length="434" mass="47846">MVVEACLTAATTCLYTNFQELGRCRSAREFQPFLLGHGARPELLRSGCLQLKPPQFEDHRILKNLCSDIDQSVCPSSAVPRPVIVDVQDARPDSVLFSFGIAEKCARHEKILQFLTSGSHNKEKRGLDMSLVSDLMGLHTLAIDMRHLSAASTDEDFCLYEMASNSSLSQLMHPDGKLLFTGTAAEVKNLLSVLSEFCTKNTPNWSKQRMLVPHFNRMDYTEAGVYVPGSSLKLQAVTVAPGKSTEKLKLKTAPGKKTSRRVGKEKDLHMTRKTGKVKDLYNTRKAGKERDLYTKNYFHACESLLSLLIDKKRCRRTTMLSLKKSGPELAKIVTQLSTGIAGTGLAVIFSVACKIAGTGVPFSATKLLSTGFGFGLVWLSWAVNELGDAIFCITKGPGKVGPTEDEKMRGIERILNEITFRASTLMVMAVLRFV</sequence>
<accession>A0AAV7FBJ5</accession>
<organism evidence="1 2">
    <name type="scientific">Aristolochia fimbriata</name>
    <name type="common">White veined hardy Dutchman's pipe vine</name>
    <dbReference type="NCBI Taxonomy" id="158543"/>
    <lineage>
        <taxon>Eukaryota</taxon>
        <taxon>Viridiplantae</taxon>
        <taxon>Streptophyta</taxon>
        <taxon>Embryophyta</taxon>
        <taxon>Tracheophyta</taxon>
        <taxon>Spermatophyta</taxon>
        <taxon>Magnoliopsida</taxon>
        <taxon>Magnoliidae</taxon>
        <taxon>Piperales</taxon>
        <taxon>Aristolochiaceae</taxon>
        <taxon>Aristolochia</taxon>
    </lineage>
</organism>
<dbReference type="AlphaFoldDB" id="A0AAV7FBJ5"/>
<comment type="caution">
    <text evidence="1">The sequence shown here is derived from an EMBL/GenBank/DDBJ whole genome shotgun (WGS) entry which is preliminary data.</text>
</comment>
<evidence type="ECO:0000313" key="2">
    <source>
        <dbReference type="Proteomes" id="UP000825729"/>
    </source>
</evidence>
<dbReference type="Proteomes" id="UP000825729">
    <property type="component" value="Unassembled WGS sequence"/>
</dbReference>
<dbReference type="PANTHER" id="PTHR35095">
    <property type="entry name" value="OS05G0143300 PROTEIN"/>
    <property type="match status" value="1"/>
</dbReference>
<evidence type="ECO:0000313" key="1">
    <source>
        <dbReference type="EMBL" id="KAG9457436.1"/>
    </source>
</evidence>